<evidence type="ECO:0000256" key="5">
    <source>
        <dbReference type="PROSITE-ProRule" id="PRU01363"/>
    </source>
</evidence>
<evidence type="ECO:0000313" key="10">
    <source>
        <dbReference type="Proteomes" id="UP001218218"/>
    </source>
</evidence>
<dbReference type="InterPro" id="IPR001227">
    <property type="entry name" value="Ac_transferase_dom_sf"/>
</dbReference>
<dbReference type="InterPro" id="IPR049551">
    <property type="entry name" value="PKS_DH_C"/>
</dbReference>
<dbReference type="SMART" id="SM00825">
    <property type="entry name" value="PKS_KS"/>
    <property type="match status" value="1"/>
</dbReference>
<dbReference type="PANTHER" id="PTHR43775:SF37">
    <property type="entry name" value="SI:DKEY-61P9.11"/>
    <property type="match status" value="1"/>
</dbReference>
<dbReference type="GO" id="GO:0004315">
    <property type="term" value="F:3-oxoacyl-[acyl-carrier-protein] synthase activity"/>
    <property type="evidence" value="ECO:0007669"/>
    <property type="project" value="InterPro"/>
</dbReference>
<reference evidence="9" key="1">
    <citation type="submission" date="2023-03" db="EMBL/GenBank/DDBJ databases">
        <title>Massive genome expansion in bonnet fungi (Mycena s.s.) driven by repeated elements and novel gene families across ecological guilds.</title>
        <authorList>
            <consortium name="Lawrence Berkeley National Laboratory"/>
            <person name="Harder C.B."/>
            <person name="Miyauchi S."/>
            <person name="Viragh M."/>
            <person name="Kuo A."/>
            <person name="Thoen E."/>
            <person name="Andreopoulos B."/>
            <person name="Lu D."/>
            <person name="Skrede I."/>
            <person name="Drula E."/>
            <person name="Henrissat B."/>
            <person name="Morin E."/>
            <person name="Kohler A."/>
            <person name="Barry K."/>
            <person name="LaButti K."/>
            <person name="Morin E."/>
            <person name="Salamov A."/>
            <person name="Lipzen A."/>
            <person name="Mereny Z."/>
            <person name="Hegedus B."/>
            <person name="Baldrian P."/>
            <person name="Stursova M."/>
            <person name="Weitz H."/>
            <person name="Taylor A."/>
            <person name="Grigoriev I.V."/>
            <person name="Nagy L.G."/>
            <person name="Martin F."/>
            <person name="Kauserud H."/>
        </authorList>
    </citation>
    <scope>NUCLEOTIDE SEQUENCE</scope>
    <source>
        <strain evidence="9">CBHHK002</strain>
    </source>
</reference>
<feature type="compositionally biased region" description="Polar residues" evidence="6">
    <location>
        <begin position="1904"/>
        <end position="1916"/>
    </location>
</feature>
<dbReference type="GO" id="GO:0044550">
    <property type="term" value="P:secondary metabolite biosynthetic process"/>
    <property type="evidence" value="ECO:0007669"/>
    <property type="project" value="TreeGrafter"/>
</dbReference>
<evidence type="ECO:0000256" key="2">
    <source>
        <dbReference type="ARBA" id="ARBA00022553"/>
    </source>
</evidence>
<feature type="region of interest" description="N-terminal hotdog fold" evidence="5">
    <location>
        <begin position="714"/>
        <end position="873"/>
    </location>
</feature>
<feature type="active site" description="Proton acceptor; for dehydratase activity" evidence="5">
    <location>
        <position position="749"/>
    </location>
</feature>
<feature type="domain" description="PKS/mFAS DH" evidence="8">
    <location>
        <begin position="714"/>
        <end position="1030"/>
    </location>
</feature>
<keyword evidence="10" id="KW-1185">Reference proteome</keyword>
<dbReference type="InterPro" id="IPR032821">
    <property type="entry name" value="PKS_assoc"/>
</dbReference>
<dbReference type="SMART" id="SM00827">
    <property type="entry name" value="PKS_AT"/>
    <property type="match status" value="1"/>
</dbReference>
<evidence type="ECO:0000256" key="6">
    <source>
        <dbReference type="SAM" id="MobiDB-lite"/>
    </source>
</evidence>
<dbReference type="Proteomes" id="UP001218218">
    <property type="component" value="Unassembled WGS sequence"/>
</dbReference>
<feature type="domain" description="Ketosynthase family 3 (KS3)" evidence="7">
    <location>
        <begin position="5"/>
        <end position="498"/>
    </location>
</feature>
<dbReference type="InterPro" id="IPR016039">
    <property type="entry name" value="Thiolase-like"/>
</dbReference>
<dbReference type="InterPro" id="IPR042104">
    <property type="entry name" value="PKS_dehydratase_sf"/>
</dbReference>
<protein>
    <submittedName>
        <fullName evidence="9">Beta-ketoacyl synthase</fullName>
    </submittedName>
</protein>
<dbReference type="Gene3D" id="3.40.366.10">
    <property type="entry name" value="Malonyl-Coenzyme A Acyl Carrier Protein, domain 2"/>
    <property type="match status" value="1"/>
</dbReference>
<feature type="active site" description="Proton donor; for dehydratase activity" evidence="5">
    <location>
        <position position="944"/>
    </location>
</feature>
<keyword evidence="3" id="KW-0808">Transferase</keyword>
<feature type="region of interest" description="C-terminal hotdog fold" evidence="5">
    <location>
        <begin position="885"/>
        <end position="1030"/>
    </location>
</feature>
<dbReference type="Gene3D" id="3.90.180.10">
    <property type="entry name" value="Medium-chain alcohol dehydrogenases, catalytic domain"/>
    <property type="match status" value="1"/>
</dbReference>
<dbReference type="EMBL" id="JARIHO010000022">
    <property type="protein sequence ID" value="KAJ7343998.1"/>
    <property type="molecule type" value="Genomic_DNA"/>
</dbReference>
<dbReference type="InterPro" id="IPR050091">
    <property type="entry name" value="PKS_NRPS_Biosynth_Enz"/>
</dbReference>
<dbReference type="Pfam" id="PF16197">
    <property type="entry name" value="KAsynt_C_assoc"/>
    <property type="match status" value="1"/>
</dbReference>
<evidence type="ECO:0000259" key="7">
    <source>
        <dbReference type="PROSITE" id="PS52004"/>
    </source>
</evidence>
<keyword evidence="2" id="KW-0597">Phosphoprotein</keyword>
<dbReference type="InterPro" id="IPR057326">
    <property type="entry name" value="KR_dom"/>
</dbReference>
<dbReference type="PROSITE" id="PS52019">
    <property type="entry name" value="PKS_MFAS_DH"/>
    <property type="match status" value="1"/>
</dbReference>
<dbReference type="InterPro" id="IPR016036">
    <property type="entry name" value="Malonyl_transacylase_ACP-bd"/>
</dbReference>
<name>A0AAD6ZZF0_9AGAR</name>
<dbReference type="InterPro" id="IPR013968">
    <property type="entry name" value="PKS_KR"/>
</dbReference>
<dbReference type="Pfam" id="PF14765">
    <property type="entry name" value="PS-DH"/>
    <property type="match status" value="1"/>
</dbReference>
<dbReference type="InterPro" id="IPR020841">
    <property type="entry name" value="PKS_Beta-ketoAc_synthase_dom"/>
</dbReference>
<dbReference type="PROSITE" id="PS00606">
    <property type="entry name" value="KS3_1"/>
    <property type="match status" value="1"/>
</dbReference>
<keyword evidence="1" id="KW-0596">Phosphopantetheine</keyword>
<dbReference type="GO" id="GO:0004312">
    <property type="term" value="F:fatty acid synthase activity"/>
    <property type="evidence" value="ECO:0007669"/>
    <property type="project" value="TreeGrafter"/>
</dbReference>
<evidence type="ECO:0000259" key="8">
    <source>
        <dbReference type="PROSITE" id="PS52019"/>
    </source>
</evidence>
<dbReference type="GO" id="GO:0006633">
    <property type="term" value="P:fatty acid biosynthetic process"/>
    <property type="evidence" value="ECO:0007669"/>
    <property type="project" value="InterPro"/>
</dbReference>
<dbReference type="Gene3D" id="3.40.50.720">
    <property type="entry name" value="NAD(P)-binding Rossmann-like Domain"/>
    <property type="match status" value="1"/>
</dbReference>
<organism evidence="9 10">
    <name type="scientific">Mycena albidolilacea</name>
    <dbReference type="NCBI Taxonomy" id="1033008"/>
    <lineage>
        <taxon>Eukaryota</taxon>
        <taxon>Fungi</taxon>
        <taxon>Dikarya</taxon>
        <taxon>Basidiomycota</taxon>
        <taxon>Agaricomycotina</taxon>
        <taxon>Agaricomycetes</taxon>
        <taxon>Agaricomycetidae</taxon>
        <taxon>Agaricales</taxon>
        <taxon>Marasmiineae</taxon>
        <taxon>Mycenaceae</taxon>
        <taxon>Mycena</taxon>
    </lineage>
</organism>
<dbReference type="Gene3D" id="3.40.47.10">
    <property type="match status" value="2"/>
</dbReference>
<dbReference type="SUPFAM" id="SSF51735">
    <property type="entry name" value="NAD(P)-binding Rossmann-fold domains"/>
    <property type="match status" value="1"/>
</dbReference>
<evidence type="ECO:0000256" key="1">
    <source>
        <dbReference type="ARBA" id="ARBA00022450"/>
    </source>
</evidence>
<feature type="region of interest" description="Disordered" evidence="6">
    <location>
        <begin position="1903"/>
        <end position="1922"/>
    </location>
</feature>
<dbReference type="InterPro" id="IPR049900">
    <property type="entry name" value="PKS_mFAS_DH"/>
</dbReference>
<dbReference type="Gene3D" id="3.40.50.1820">
    <property type="entry name" value="alpha/beta hydrolase"/>
    <property type="match status" value="1"/>
</dbReference>
<dbReference type="SUPFAM" id="SSF55048">
    <property type="entry name" value="Probable ACP-binding domain of malonyl-CoA ACP transacylase"/>
    <property type="match status" value="1"/>
</dbReference>
<dbReference type="InterPro" id="IPR029058">
    <property type="entry name" value="AB_hydrolase_fold"/>
</dbReference>
<keyword evidence="4" id="KW-0511">Multifunctional enzyme</keyword>
<dbReference type="InterPro" id="IPR036291">
    <property type="entry name" value="NAD(P)-bd_dom_sf"/>
</dbReference>
<dbReference type="SUPFAM" id="SSF53474">
    <property type="entry name" value="alpha/beta-Hydrolases"/>
    <property type="match status" value="1"/>
</dbReference>
<evidence type="ECO:0000313" key="9">
    <source>
        <dbReference type="EMBL" id="KAJ7343998.1"/>
    </source>
</evidence>
<dbReference type="PANTHER" id="PTHR43775">
    <property type="entry name" value="FATTY ACID SYNTHASE"/>
    <property type="match status" value="1"/>
</dbReference>
<dbReference type="CDD" id="cd00833">
    <property type="entry name" value="PKS"/>
    <property type="match status" value="1"/>
</dbReference>
<dbReference type="Pfam" id="PF00698">
    <property type="entry name" value="Acyl_transf_1"/>
    <property type="match status" value="1"/>
</dbReference>
<dbReference type="InterPro" id="IPR014043">
    <property type="entry name" value="Acyl_transferase_dom"/>
</dbReference>
<dbReference type="Pfam" id="PF08659">
    <property type="entry name" value="KR"/>
    <property type="match status" value="1"/>
</dbReference>
<dbReference type="PROSITE" id="PS52004">
    <property type="entry name" value="KS3_2"/>
    <property type="match status" value="1"/>
</dbReference>
<comment type="caution">
    <text evidence="9">The sequence shown here is derived from an EMBL/GenBank/DDBJ whole genome shotgun (WGS) entry which is preliminary data.</text>
</comment>
<dbReference type="Pfam" id="PF00109">
    <property type="entry name" value="ketoacyl-synt"/>
    <property type="match status" value="1"/>
</dbReference>
<gene>
    <name evidence="9" type="ORF">DFH08DRAFT_962138</name>
</gene>
<dbReference type="SUPFAM" id="SSF53901">
    <property type="entry name" value="Thiolase-like"/>
    <property type="match status" value="1"/>
</dbReference>
<dbReference type="InterPro" id="IPR018201">
    <property type="entry name" value="Ketoacyl_synth_AS"/>
</dbReference>
<dbReference type="InterPro" id="IPR016035">
    <property type="entry name" value="Acyl_Trfase/lysoPLipase"/>
</dbReference>
<proteinExistence type="predicted"/>
<evidence type="ECO:0000256" key="3">
    <source>
        <dbReference type="ARBA" id="ARBA00022679"/>
    </source>
</evidence>
<accession>A0AAD6ZZF0</accession>
<dbReference type="InterPro" id="IPR014030">
    <property type="entry name" value="Ketoacyl_synth_N"/>
</dbReference>
<sequence length="2168" mass="236297">MSLPQPAVAIIGISAELPSGNITESNLDHESFFQFLLEKGEAYEEVPANRFNIDAWQGSNLGQVPPRKACFLKNISQFDHAEFGIAAKDAHTMALSTRKLLEHSFLALLDSGIDWRGQNIGVYTAGTAFDAFSMGEHDIFEARGLLSGIPSMIANKISYHLDSTGPSVPVDTACSSSLTALHLATQALRAGECKAALVRGCQLNHRFIDFVHYSQSSVLAPDGKCKPFDAAADGFGRGEGIVVMVVKLLDEAIHDGLIPPNVNIVTPNPAIHWKEYNIQVPTQITKLGRRSDTSLISMTNSGIGGSTGHVIVAAPPSAEYAPGTPLVKPVLLLAGGLSPQSASEVAATLAAANLFDDASTLSTIYGRRSRQLTWCTFATWTPGQKTVVFPPPILSPKFKAPIVFVFSGQGPQHFNMGRQLFRDFETFRANIGRMDAVYQRCTGHSLLNEGLFGPGSTASTFPDVWPIAITQPALIILEIALYDLFVAHGVTPDIVVAHSAGETAMLYAAGAISQEMAVEIATARGLAMRSVEAFGGAMAAVGCNGDQAIRIIEHVMAHLDGGVLEVGCYNGPDAVALSGSDATIDLAVAFAQSQGFFARKIKTRVAGHSSLMERCREDYQARMQDIYSRYPGARIPSRTTYSTQTGARWVAPFSPEYMWTNARCPVHFAKAIAAIYHDHPDAVFVEISPHPVLTSYIATGDVKPDFVIAPMRRSKNLAPFAETTDYLDALGKLVCFGSNRVDFQALNGHAALKRLALPAYPFKKRTIPYRTAAIQAAVTEGRVGPLNYKDMALNVLTHPDFYPTGYCAFELGASHLWNVEFSSMLPLLKEKVLRVEITTDQHRWEVNSWAPDQLHAPRRLHASGYLTREGPVCKSTVVNVQEIRARCAPLPVKGFYDSISYFAQYGPAFRQIRQIWAGDNEAISHRSHNIRNDTKYIINPAILDSCLHVLIHLAFTGDANQSTYYLPSRIQEVLLHTKGRIPSTLYSYSVFRKWNPDHLVFDIFIVDAGGSGICSMLGAQITKHGVSPDRERLTHYETEYQPMSSSALASPVVRSHCTDYGFLDTLVEHPGSTSEQSAHGRILDSVKTLKAIPVQILSEFSYPAEAAITQVRDVLDHFITQGKTVVSLSEIGNVSGSLSGHIRALSEEYPNISFSCVSSGFVTHPSDISSGLPSFSFDPNQDLTNQGLSLGYLHDLIVPGGFLILSEVGGGPVPEATWIDAVFPPHGGWKGLSAGREYHRFDASTWRTALHHNRFTASASDAPSELFLVLRAQRDALNISAFPHSTTDTNQKDLHTVTFPSPHHALDLYDLVSDLERSPTPETLWIEATKDTVAGAAARGFTRSLRQKGLNTDIPSRLVLFDTCWRPDSRTAILRYFAGFSNLEKESPQAGGVLVQILSVSSFGSLRGVVGVVQASRCASWVPGTRVVGVSASELSNVATSVEGEIAELPANADVHTTSTTVVPLLVLALALGSHLVHTERLIGQRVHIAVDDSLSEGIRHVWEILNLDPATLIAVPESLSTSTVVIATAGSDSAALQALTSRLSRNASLFVWDDPVSGVYPRLQRERWLAGDVLQKYLPTVSAPRALARYAVSGKAPKEYLPTTYQISTPKLFDPERVYLLVGGIGSLGIHLSLWLYTRGARRIVLTSRSGAASMNSPIKQMLNRVLGYLKALPDLELRLEAPLAGCILLTALLVDGLFMSFGADSASRSDYAMAIDSKIGAFQVLEKVISIEKLDFFMSTRQTNYSSANTALEWLTGRSHNAFSLVAPGITDSTFGVSQFTISEPHSMVWLKWAMSSQHLSKCVEDGLKRMRAGSFETYVPDFDWDAVNGHLRCIAISSRPSHRELHLDKSELNPAVPLTSYGLDSLSASRLSSALKPLFVITQLQLLADITLQDLEDRLTQSDSGNSANTGDTASPEDLTAEKPFDWKVVNQHDDNIIKLVIGQKGDVPLIIIHGGDGSSALWAIQYTTDTPLSSFDDLTSFYFAQIKQARPEGPYRLGAFSAGCVFALDVDSETGSFGTTRHESAVGQVYALLRSDRHENWTTSDPRNNEAKQMPLMVKKTGSVMIPYLMRLTGRTTSEVERQAALTRLLSTMIDEVKAPITVYLAGRGILGLMRELCPAGEWDDFGVSRCQTHIDTVMLEDKGHFSLFSSKEFSDALEKSWKL</sequence>
<dbReference type="Gene3D" id="3.10.129.110">
    <property type="entry name" value="Polyketide synthase dehydratase"/>
    <property type="match status" value="1"/>
</dbReference>
<dbReference type="SUPFAM" id="SSF52151">
    <property type="entry name" value="FabD/lysophospholipase-like"/>
    <property type="match status" value="1"/>
</dbReference>
<dbReference type="SMART" id="SM00822">
    <property type="entry name" value="PKS_KR"/>
    <property type="match status" value="1"/>
</dbReference>
<evidence type="ECO:0000256" key="4">
    <source>
        <dbReference type="ARBA" id="ARBA00023268"/>
    </source>
</evidence>